<dbReference type="Proteomes" id="UP001432027">
    <property type="component" value="Unassembled WGS sequence"/>
</dbReference>
<gene>
    <name evidence="2" type="ORF">PENTCL1PPCAC_16866</name>
</gene>
<dbReference type="EMBL" id="BTSX01000004">
    <property type="protein sequence ID" value="GMS94691.1"/>
    <property type="molecule type" value="Genomic_DNA"/>
</dbReference>
<keyword evidence="1" id="KW-0472">Membrane</keyword>
<evidence type="ECO:0000313" key="2">
    <source>
        <dbReference type="EMBL" id="GMS94691.1"/>
    </source>
</evidence>
<evidence type="ECO:0000313" key="3">
    <source>
        <dbReference type="Proteomes" id="UP001432027"/>
    </source>
</evidence>
<keyword evidence="3" id="KW-1185">Reference proteome</keyword>
<protein>
    <submittedName>
        <fullName evidence="2">Uncharacterized protein</fullName>
    </submittedName>
</protein>
<accession>A0AAV5TK79</accession>
<proteinExistence type="predicted"/>
<comment type="caution">
    <text evidence="2">The sequence shown here is derived from an EMBL/GenBank/DDBJ whole genome shotgun (WGS) entry which is preliminary data.</text>
</comment>
<sequence>MIICTGDVNESATIVLRESFAKKYNLTINDGWRDDTFQLRPFFVVLSNDIIMLFTLTTQIALATMTFYYIHINTWVSDYYRKSQQTVLIALHLFHCCSFTSRI</sequence>
<name>A0AAV5TK79_9BILA</name>
<dbReference type="AlphaFoldDB" id="A0AAV5TK79"/>
<evidence type="ECO:0000256" key="1">
    <source>
        <dbReference type="SAM" id="Phobius"/>
    </source>
</evidence>
<keyword evidence="1" id="KW-1133">Transmembrane helix</keyword>
<organism evidence="2 3">
    <name type="scientific">Pristionchus entomophagus</name>
    <dbReference type="NCBI Taxonomy" id="358040"/>
    <lineage>
        <taxon>Eukaryota</taxon>
        <taxon>Metazoa</taxon>
        <taxon>Ecdysozoa</taxon>
        <taxon>Nematoda</taxon>
        <taxon>Chromadorea</taxon>
        <taxon>Rhabditida</taxon>
        <taxon>Rhabditina</taxon>
        <taxon>Diplogasteromorpha</taxon>
        <taxon>Diplogasteroidea</taxon>
        <taxon>Neodiplogasteridae</taxon>
        <taxon>Pristionchus</taxon>
    </lineage>
</organism>
<keyword evidence="1" id="KW-0812">Transmembrane</keyword>
<feature type="transmembrane region" description="Helical" evidence="1">
    <location>
        <begin position="50"/>
        <end position="72"/>
    </location>
</feature>
<reference evidence="2" key="1">
    <citation type="submission" date="2023-10" db="EMBL/GenBank/DDBJ databases">
        <title>Genome assembly of Pristionchus species.</title>
        <authorList>
            <person name="Yoshida K."/>
            <person name="Sommer R.J."/>
        </authorList>
    </citation>
    <scope>NUCLEOTIDE SEQUENCE</scope>
    <source>
        <strain evidence="2">RS0144</strain>
    </source>
</reference>